<reference evidence="2" key="1">
    <citation type="submission" date="2023-07" db="EMBL/GenBank/DDBJ databases">
        <authorList>
            <consortium name="CYATHOMIX"/>
        </authorList>
    </citation>
    <scope>NUCLEOTIDE SEQUENCE</scope>
    <source>
        <strain evidence="2">N/A</strain>
    </source>
</reference>
<protein>
    <submittedName>
        <fullName evidence="2">Uncharacterized protein</fullName>
    </submittedName>
</protein>
<feature type="region of interest" description="Disordered" evidence="1">
    <location>
        <begin position="142"/>
        <end position="165"/>
    </location>
</feature>
<sequence>MERWAVIISHNIIFLTGSVHSRSLWDLFNLLFGDKADSEKQNKIPGDDEDYKGRKPVDKPAGSMENNEIIVKNPRTHKKWNTIDRRVGWTYSARNDPRTSEGYRLWLEEMSQYLGNLSGQDHGRHHLDYYYDFDEDDLFDYYEWDPDNPPEDPDYSETSDYSYDSDFEFDHDELRV</sequence>
<gene>
    <name evidence="2" type="ORF">CYNAS_LOCUS16160</name>
</gene>
<dbReference type="Proteomes" id="UP001176961">
    <property type="component" value="Unassembled WGS sequence"/>
</dbReference>
<feature type="compositionally biased region" description="Basic and acidic residues" evidence="1">
    <location>
        <begin position="39"/>
        <end position="58"/>
    </location>
</feature>
<feature type="region of interest" description="Disordered" evidence="1">
    <location>
        <begin position="39"/>
        <end position="62"/>
    </location>
</feature>
<evidence type="ECO:0000313" key="3">
    <source>
        <dbReference type="Proteomes" id="UP001176961"/>
    </source>
</evidence>
<proteinExistence type="predicted"/>
<dbReference type="EMBL" id="CATQJL010000305">
    <property type="protein sequence ID" value="CAJ0604177.1"/>
    <property type="molecule type" value="Genomic_DNA"/>
</dbReference>
<evidence type="ECO:0000256" key="1">
    <source>
        <dbReference type="SAM" id="MobiDB-lite"/>
    </source>
</evidence>
<comment type="caution">
    <text evidence="2">The sequence shown here is derived from an EMBL/GenBank/DDBJ whole genome shotgun (WGS) entry which is preliminary data.</text>
</comment>
<organism evidence="2 3">
    <name type="scientific">Cylicocyclus nassatus</name>
    <name type="common">Nematode worm</name>
    <dbReference type="NCBI Taxonomy" id="53992"/>
    <lineage>
        <taxon>Eukaryota</taxon>
        <taxon>Metazoa</taxon>
        <taxon>Ecdysozoa</taxon>
        <taxon>Nematoda</taxon>
        <taxon>Chromadorea</taxon>
        <taxon>Rhabditida</taxon>
        <taxon>Rhabditina</taxon>
        <taxon>Rhabditomorpha</taxon>
        <taxon>Strongyloidea</taxon>
        <taxon>Strongylidae</taxon>
        <taxon>Cylicocyclus</taxon>
    </lineage>
</organism>
<name>A0AA36MC64_CYLNA</name>
<dbReference type="AlphaFoldDB" id="A0AA36MC64"/>
<keyword evidence="3" id="KW-1185">Reference proteome</keyword>
<evidence type="ECO:0000313" key="2">
    <source>
        <dbReference type="EMBL" id="CAJ0604177.1"/>
    </source>
</evidence>
<accession>A0AA36MC64</accession>